<dbReference type="InterPro" id="IPR002401">
    <property type="entry name" value="Cyt_P450_E_grp-I"/>
</dbReference>
<name>A0A8J2IBY5_9PLEO</name>
<dbReference type="PANTHER" id="PTHR46300">
    <property type="entry name" value="P450, PUTATIVE (EUROFUNG)-RELATED-RELATED"/>
    <property type="match status" value="1"/>
</dbReference>
<dbReference type="AlphaFoldDB" id="A0A8J2IBY5"/>
<evidence type="ECO:0000256" key="2">
    <source>
        <dbReference type="ARBA" id="ARBA00022723"/>
    </source>
</evidence>
<evidence type="ECO:0000313" key="9">
    <source>
        <dbReference type="Proteomes" id="UP000676310"/>
    </source>
</evidence>
<dbReference type="EMBL" id="CAJRGZ010000019">
    <property type="protein sequence ID" value="CAG5165491.1"/>
    <property type="molecule type" value="Genomic_DNA"/>
</dbReference>
<comment type="caution">
    <text evidence="8">The sequence shown here is derived from an EMBL/GenBank/DDBJ whole genome shotgun (WGS) entry which is preliminary data.</text>
</comment>
<reference evidence="8" key="1">
    <citation type="submission" date="2021-05" db="EMBL/GenBank/DDBJ databases">
        <authorList>
            <person name="Stam R."/>
        </authorList>
    </citation>
    <scope>NUCLEOTIDE SEQUENCE</scope>
    <source>
        <strain evidence="8">CS162</strain>
    </source>
</reference>
<evidence type="ECO:0000256" key="6">
    <source>
        <dbReference type="PIRSR" id="PIRSR602401-1"/>
    </source>
</evidence>
<evidence type="ECO:0000256" key="4">
    <source>
        <dbReference type="ARBA" id="ARBA00023004"/>
    </source>
</evidence>
<dbReference type="GeneID" id="67018731"/>
<evidence type="ECO:0000256" key="3">
    <source>
        <dbReference type="ARBA" id="ARBA00023002"/>
    </source>
</evidence>
<dbReference type="RefSeq" id="XP_043170358.1">
    <property type="nucleotide sequence ID" value="XM_043314423.1"/>
</dbReference>
<keyword evidence="9" id="KW-1185">Reference proteome</keyword>
<feature type="chain" id="PRO_5035218782" description="Cytochrome P450 monooxygenase" evidence="7">
    <location>
        <begin position="18"/>
        <end position="547"/>
    </location>
</feature>
<evidence type="ECO:0000313" key="8">
    <source>
        <dbReference type="EMBL" id="CAG5165491.1"/>
    </source>
</evidence>
<dbReference type="Gene3D" id="1.10.630.10">
    <property type="entry name" value="Cytochrome P450"/>
    <property type="match status" value="1"/>
</dbReference>
<dbReference type="PRINTS" id="PR00463">
    <property type="entry name" value="EP450I"/>
</dbReference>
<dbReference type="InterPro" id="IPR001128">
    <property type="entry name" value="Cyt_P450"/>
</dbReference>
<keyword evidence="5" id="KW-0503">Monooxygenase</keyword>
<feature type="signal peptide" evidence="7">
    <location>
        <begin position="1"/>
        <end position="17"/>
    </location>
</feature>
<evidence type="ECO:0000256" key="1">
    <source>
        <dbReference type="ARBA" id="ARBA00010617"/>
    </source>
</evidence>
<evidence type="ECO:0008006" key="10">
    <source>
        <dbReference type="Google" id="ProtNLM"/>
    </source>
</evidence>
<keyword evidence="7" id="KW-0732">Signal</keyword>
<dbReference type="OrthoDB" id="1055148at2759"/>
<dbReference type="Proteomes" id="UP000676310">
    <property type="component" value="Unassembled WGS sequence"/>
</dbReference>
<sequence>MSLTLYALLAALVAVAAYSLRNVGRRPADYPPGPPTLPIIGNLHLMPKEKPHLQFQKWAEEYGPVYSLILGTKVMIVLSSDQAVKDLLDKRSSIYSSRPDLYLGQIASGASEGGGGLRMLFMPYGDTWRMIRKIVHNNLNIKAARTYVPYQELENKAMLVGFLETPDLFTDHIRRYTNSLTTQMIFGFRTTSIDDPKLKQLYSGFEKFSEVSGKTTAALLDLFPVLRALPDWALPLRRYAKKLHEKERELYIGHWLNVKKAIKNGTAKPCFCLDLVRAQDEENFSDALAGYVSGSLLEAGSDTTAATLIGFVQAMILFPEVAQIARSELDRVCGTRFPSLDDLPNLPYIRGCVKESMRWMPTAILGVPHAVIRDDEYMGYKIPKNAGVMWNVWTIHNDPKRHPDPRRFDPQRYSHDTQTAAEAANNSDAAKRDHFLFGAGRRLCQGMHIAERSLFLAISRLLWAFEFEPGKSEDGEVMLPDANDLTEGFLVQPKPFLASIVPRDEEKARVVREEWGRMGGLLDEELQWKVLPEGLIWKEYDNAAKTA</sequence>
<keyword evidence="2 6" id="KW-0479">Metal-binding</keyword>
<dbReference type="InterPro" id="IPR036396">
    <property type="entry name" value="Cyt_P450_sf"/>
</dbReference>
<dbReference type="PANTHER" id="PTHR46300:SF2">
    <property type="entry name" value="CYTOCHROME P450 MONOOXYGENASE ALNH-RELATED"/>
    <property type="match status" value="1"/>
</dbReference>
<dbReference type="Pfam" id="PF00067">
    <property type="entry name" value="p450"/>
    <property type="match status" value="1"/>
</dbReference>
<dbReference type="SUPFAM" id="SSF48264">
    <property type="entry name" value="Cytochrome P450"/>
    <property type="match status" value="1"/>
</dbReference>
<feature type="binding site" description="axial binding residue" evidence="6">
    <location>
        <position position="444"/>
    </location>
    <ligand>
        <name>heme</name>
        <dbReference type="ChEBI" id="CHEBI:30413"/>
    </ligand>
    <ligandPart>
        <name>Fe</name>
        <dbReference type="ChEBI" id="CHEBI:18248"/>
    </ligandPart>
</feature>
<accession>A0A8J2IBY5</accession>
<dbReference type="GO" id="GO:0005506">
    <property type="term" value="F:iron ion binding"/>
    <property type="evidence" value="ECO:0007669"/>
    <property type="project" value="InterPro"/>
</dbReference>
<dbReference type="GO" id="GO:0004497">
    <property type="term" value="F:monooxygenase activity"/>
    <property type="evidence" value="ECO:0007669"/>
    <property type="project" value="UniProtKB-KW"/>
</dbReference>
<dbReference type="GO" id="GO:0020037">
    <property type="term" value="F:heme binding"/>
    <property type="evidence" value="ECO:0007669"/>
    <property type="project" value="InterPro"/>
</dbReference>
<dbReference type="GO" id="GO:0016705">
    <property type="term" value="F:oxidoreductase activity, acting on paired donors, with incorporation or reduction of molecular oxygen"/>
    <property type="evidence" value="ECO:0007669"/>
    <property type="project" value="InterPro"/>
</dbReference>
<proteinExistence type="inferred from homology"/>
<comment type="similarity">
    <text evidence="1">Belongs to the cytochrome P450 family.</text>
</comment>
<evidence type="ECO:0000256" key="5">
    <source>
        <dbReference type="ARBA" id="ARBA00023033"/>
    </source>
</evidence>
<protein>
    <recommendedName>
        <fullName evidence="10">Cytochrome P450 monooxygenase</fullName>
    </recommendedName>
</protein>
<keyword evidence="3" id="KW-0560">Oxidoreductase</keyword>
<dbReference type="PRINTS" id="PR00385">
    <property type="entry name" value="P450"/>
</dbReference>
<evidence type="ECO:0000256" key="7">
    <source>
        <dbReference type="SAM" id="SignalP"/>
    </source>
</evidence>
<comment type="cofactor">
    <cofactor evidence="6">
        <name>heme</name>
        <dbReference type="ChEBI" id="CHEBI:30413"/>
    </cofactor>
</comment>
<keyword evidence="6" id="KW-0349">Heme</keyword>
<dbReference type="CDD" id="cd11065">
    <property type="entry name" value="CYP64-like"/>
    <property type="match status" value="1"/>
</dbReference>
<keyword evidence="4 6" id="KW-0408">Iron</keyword>
<organism evidence="8 9">
    <name type="scientific">Alternaria atra</name>
    <dbReference type="NCBI Taxonomy" id="119953"/>
    <lineage>
        <taxon>Eukaryota</taxon>
        <taxon>Fungi</taxon>
        <taxon>Dikarya</taxon>
        <taxon>Ascomycota</taxon>
        <taxon>Pezizomycotina</taxon>
        <taxon>Dothideomycetes</taxon>
        <taxon>Pleosporomycetidae</taxon>
        <taxon>Pleosporales</taxon>
        <taxon>Pleosporineae</taxon>
        <taxon>Pleosporaceae</taxon>
        <taxon>Alternaria</taxon>
        <taxon>Alternaria sect. Ulocladioides</taxon>
    </lineage>
</organism>
<gene>
    <name evidence="8" type="ORF">ALTATR162_LOCUS6801</name>
</gene>
<dbReference type="InterPro" id="IPR050364">
    <property type="entry name" value="Cytochrome_P450_fung"/>
</dbReference>